<evidence type="ECO:0000256" key="1">
    <source>
        <dbReference type="SAM" id="MobiDB-lite"/>
    </source>
</evidence>
<protein>
    <submittedName>
        <fullName evidence="3">Uncharacterized protein</fullName>
    </submittedName>
</protein>
<dbReference type="Pfam" id="PF05309">
    <property type="entry name" value="TraE"/>
    <property type="match status" value="1"/>
</dbReference>
<keyword evidence="3" id="KW-0614">Plasmid</keyword>
<organism evidence="3 4">
    <name type="scientific">Allochromatium tepidum</name>
    <dbReference type="NCBI Taxonomy" id="553982"/>
    <lineage>
        <taxon>Bacteria</taxon>
        <taxon>Pseudomonadati</taxon>
        <taxon>Pseudomonadota</taxon>
        <taxon>Gammaproteobacteria</taxon>
        <taxon>Chromatiales</taxon>
        <taxon>Chromatiaceae</taxon>
        <taxon>Allochromatium</taxon>
    </lineage>
</organism>
<feature type="transmembrane region" description="Helical" evidence="2">
    <location>
        <begin position="21"/>
        <end position="38"/>
    </location>
</feature>
<accession>A0ABM7QR55</accession>
<dbReference type="InterPro" id="IPR007973">
    <property type="entry name" value="Pilus_assembly_TraE"/>
</dbReference>
<evidence type="ECO:0000313" key="3">
    <source>
        <dbReference type="EMBL" id="BCU08429.1"/>
    </source>
</evidence>
<evidence type="ECO:0000313" key="4">
    <source>
        <dbReference type="Proteomes" id="UP000680679"/>
    </source>
</evidence>
<geneLocation type="plasmid" evidence="3 4">
    <name>pAt1</name>
</geneLocation>
<proteinExistence type="predicted"/>
<feature type="region of interest" description="Disordered" evidence="1">
    <location>
        <begin position="202"/>
        <end position="248"/>
    </location>
</feature>
<keyword evidence="2" id="KW-0472">Membrane</keyword>
<dbReference type="EMBL" id="AP024564">
    <property type="protein sequence ID" value="BCU08429.1"/>
    <property type="molecule type" value="Genomic_DNA"/>
</dbReference>
<keyword evidence="2" id="KW-1133">Transmembrane helix</keyword>
<keyword evidence="2" id="KW-0812">Transmembrane</keyword>
<dbReference type="Proteomes" id="UP000680679">
    <property type="component" value="Plasmid pAt1"/>
</dbReference>
<name>A0ABM7QR55_9GAMM</name>
<reference evidence="3 4" key="1">
    <citation type="submission" date="2021-04" db="EMBL/GenBank/DDBJ databases">
        <title>Complete genome sequencing of Allochromatium tepidum strain NZ.</title>
        <authorList>
            <person name="Tsukatani Y."/>
            <person name="Mori H."/>
        </authorList>
    </citation>
    <scope>NUCLEOTIDE SEQUENCE [LARGE SCALE GENOMIC DNA]</scope>
    <source>
        <strain evidence="3 4">NZ</strain>
        <plasmid evidence="3 4">pAt1</plasmid>
    </source>
</reference>
<sequence>MNFKNALRSMERLQSLSIGMLASNVIMAGGLTYAIVAINNTHERLVIIPPHLDAQVEVAWSSANKEYLKSFGLYVATLVGNIQPKSSTVVLDAVSAFMDPAIYTEFRRQALAIIQDPVFKTSGAVITFQPSTIQFESETSRVFVTGSLITKGGLSQDKQKTVTYEIGVRIREGRPWVSHFTSYEGSVIRTVAWHINNSARKGQPIPQHALPVSMRAPKAEAENPLPENPLPQTAFESVPVSEDASDER</sequence>
<evidence type="ECO:0000256" key="2">
    <source>
        <dbReference type="SAM" id="Phobius"/>
    </source>
</evidence>
<gene>
    <name evidence="3" type="ORF">Atep_31060</name>
</gene>
<dbReference type="RefSeq" id="WP_213381909.1">
    <property type="nucleotide sequence ID" value="NZ_AP024564.1"/>
</dbReference>
<keyword evidence="4" id="KW-1185">Reference proteome</keyword>